<organism evidence="1 2">
    <name type="scientific">Microscilla marina ATCC 23134</name>
    <dbReference type="NCBI Taxonomy" id="313606"/>
    <lineage>
        <taxon>Bacteria</taxon>
        <taxon>Pseudomonadati</taxon>
        <taxon>Bacteroidota</taxon>
        <taxon>Cytophagia</taxon>
        <taxon>Cytophagales</taxon>
        <taxon>Microscillaceae</taxon>
        <taxon>Microscilla</taxon>
    </lineage>
</organism>
<dbReference type="EMBL" id="AAWS01000037">
    <property type="protein sequence ID" value="EAY26162.1"/>
    <property type="molecule type" value="Genomic_DNA"/>
</dbReference>
<protein>
    <recommendedName>
        <fullName evidence="3">Nucleoside 2-deoxyribosyltransferase like</fullName>
    </recommendedName>
</protein>
<evidence type="ECO:0008006" key="3">
    <source>
        <dbReference type="Google" id="ProtNLM"/>
    </source>
</evidence>
<dbReference type="Gene3D" id="3.40.50.450">
    <property type="match status" value="1"/>
</dbReference>
<dbReference type="OrthoDB" id="275473at2"/>
<comment type="caution">
    <text evidence="1">The sequence shown here is derived from an EMBL/GenBank/DDBJ whole genome shotgun (WGS) entry which is preliminary data.</text>
</comment>
<accession>A1ZTR0</accession>
<dbReference type="eggNOG" id="COG0438">
    <property type="taxonomic scope" value="Bacteria"/>
</dbReference>
<gene>
    <name evidence="1" type="ORF">M23134_02494</name>
</gene>
<keyword evidence="2" id="KW-1185">Reference proteome</keyword>
<evidence type="ECO:0000313" key="2">
    <source>
        <dbReference type="Proteomes" id="UP000004095"/>
    </source>
</evidence>
<dbReference type="Proteomes" id="UP000004095">
    <property type="component" value="Unassembled WGS sequence"/>
</dbReference>
<dbReference type="AlphaFoldDB" id="A1ZTR0"/>
<evidence type="ECO:0000313" key="1">
    <source>
        <dbReference type="EMBL" id="EAY26162.1"/>
    </source>
</evidence>
<dbReference type="RefSeq" id="WP_002701364.1">
    <property type="nucleotide sequence ID" value="NZ_AAWS01000037.1"/>
</dbReference>
<dbReference type="Pfam" id="PF15891">
    <property type="entry name" value="Nuc_deoxyri_tr2"/>
    <property type="match status" value="1"/>
</dbReference>
<sequence>MKVIKPPDSIDIIPNTKAVFLAGSIDMGNAINWQVTVTQALADSPVTFLNPRRDDWDASWEQSTNNPQFVAQVNWELEALEKAHYIAMYFAPHSKAPITLLELGLFAQSKKLIVCCSKNFWRKGNVDVVCQRYDIPQVTNLENLIQAIKKECVEI</sequence>
<name>A1ZTR0_MICM2</name>
<dbReference type="InterPro" id="IPR039470">
    <property type="entry name" value="Nuc_deoxyri_tr2"/>
</dbReference>
<proteinExistence type="predicted"/>
<reference evidence="1 2" key="1">
    <citation type="submission" date="2007-01" db="EMBL/GenBank/DDBJ databases">
        <authorList>
            <person name="Haygood M."/>
            <person name="Podell S."/>
            <person name="Anderson C."/>
            <person name="Hopkinson B."/>
            <person name="Roe K."/>
            <person name="Barbeau K."/>
            <person name="Gaasterland T."/>
            <person name="Ferriera S."/>
            <person name="Johnson J."/>
            <person name="Kravitz S."/>
            <person name="Beeson K."/>
            <person name="Sutton G."/>
            <person name="Rogers Y.-H."/>
            <person name="Friedman R."/>
            <person name="Frazier M."/>
            <person name="Venter J.C."/>
        </authorList>
    </citation>
    <scope>NUCLEOTIDE SEQUENCE [LARGE SCALE GENOMIC DNA]</scope>
    <source>
        <strain evidence="1 2">ATCC 23134</strain>
    </source>
</reference>